<organism evidence="5 6">
    <name type="scientific">Phocaeicola dorei CL03T12C01</name>
    <dbReference type="NCBI Taxonomy" id="997877"/>
    <lineage>
        <taxon>Bacteria</taxon>
        <taxon>Pseudomonadati</taxon>
        <taxon>Bacteroidota</taxon>
        <taxon>Bacteroidia</taxon>
        <taxon>Bacteroidales</taxon>
        <taxon>Bacteroidaceae</taxon>
        <taxon>Phocaeicola</taxon>
    </lineage>
</organism>
<evidence type="ECO:0000313" key="5">
    <source>
        <dbReference type="EMBL" id="EIY33678.1"/>
    </source>
</evidence>
<dbReference type="RefSeq" id="WP_007856117.1">
    <property type="nucleotide sequence ID" value="NZ_CP011531.1"/>
</dbReference>
<keyword evidence="1" id="KW-0175">Coiled coil</keyword>
<reference evidence="5 6" key="1">
    <citation type="submission" date="2012-02" db="EMBL/GenBank/DDBJ databases">
        <title>The Genome Sequence of Bacteroides dorei CL03T12C01.</title>
        <authorList>
            <consortium name="The Broad Institute Genome Sequencing Platform"/>
            <person name="Earl A."/>
            <person name="Ward D."/>
            <person name="Feldgarden M."/>
            <person name="Gevers D."/>
            <person name="Zitomersky N.L."/>
            <person name="Coyne M.J."/>
            <person name="Comstock L.E."/>
            <person name="Young S.K."/>
            <person name="Zeng Q."/>
            <person name="Gargeya S."/>
            <person name="Fitzgerald M."/>
            <person name="Haas B."/>
            <person name="Abouelleil A."/>
            <person name="Alvarado L."/>
            <person name="Arachchi H.M."/>
            <person name="Berlin A."/>
            <person name="Chapman S.B."/>
            <person name="Gearin G."/>
            <person name="Goldberg J."/>
            <person name="Griggs A."/>
            <person name="Gujja S."/>
            <person name="Hansen M."/>
            <person name="Heiman D."/>
            <person name="Howarth C."/>
            <person name="Larimer J."/>
            <person name="Lui A."/>
            <person name="MacDonald P.J.P."/>
            <person name="McCowen C."/>
            <person name="Montmayeur A."/>
            <person name="Murphy C."/>
            <person name="Neiman D."/>
            <person name="Pearson M."/>
            <person name="Priest M."/>
            <person name="Roberts A."/>
            <person name="Saif S."/>
            <person name="Shea T."/>
            <person name="Sisk P."/>
            <person name="Stolte C."/>
            <person name="Sykes S."/>
            <person name="Wortman J."/>
            <person name="Nusbaum C."/>
            <person name="Birren B."/>
        </authorList>
    </citation>
    <scope>NUCLEOTIDE SEQUENCE [LARGE SCALE GENOMIC DNA]</scope>
    <source>
        <strain evidence="5 6">CL03T12C01</strain>
    </source>
</reference>
<feature type="coiled-coil region" evidence="1">
    <location>
        <begin position="178"/>
        <end position="205"/>
    </location>
</feature>
<evidence type="ECO:0000256" key="2">
    <source>
        <dbReference type="SAM" id="MobiDB-lite"/>
    </source>
</evidence>
<feature type="transmembrane region" description="Helical" evidence="3">
    <location>
        <begin position="43"/>
        <end position="61"/>
    </location>
</feature>
<feature type="domain" description="Conjugative transposon TraM C-terminal" evidence="4">
    <location>
        <begin position="295"/>
        <end position="443"/>
    </location>
</feature>
<protein>
    <submittedName>
        <fullName evidence="5">Conjugative transposon TraM protein</fullName>
    </submittedName>
</protein>
<dbReference type="EMBL" id="AGXI01000032">
    <property type="protein sequence ID" value="EIY33678.1"/>
    <property type="molecule type" value="Genomic_DNA"/>
</dbReference>
<feature type="region of interest" description="Disordered" evidence="2">
    <location>
        <begin position="223"/>
        <end position="245"/>
    </location>
</feature>
<dbReference type="Proteomes" id="UP000004019">
    <property type="component" value="Unassembled WGS sequence"/>
</dbReference>
<accession>I9QVU9</accession>
<dbReference type="Pfam" id="PF12508">
    <property type="entry name" value="Transposon_TraM"/>
    <property type="match status" value="1"/>
</dbReference>
<evidence type="ECO:0000256" key="3">
    <source>
        <dbReference type="SAM" id="Phobius"/>
    </source>
</evidence>
<dbReference type="NCBIfam" id="TIGR03779">
    <property type="entry name" value="Bac_Flav_CT_M"/>
    <property type="match status" value="1"/>
</dbReference>
<name>I9QVU9_9BACT</name>
<dbReference type="AlphaFoldDB" id="I9QVU9"/>
<evidence type="ECO:0000259" key="4">
    <source>
        <dbReference type="Pfam" id="PF12508"/>
    </source>
</evidence>
<sequence length="448" mass="48690">MEQTKNEPKNEPTKENKSAPDTGKPRKEREPLTEAQRLKRQKMIVLPAMVLVFIGAMWLIFAPSSGKEQPPGTDGYNTEMPDADKANKQIIGDKLKAYEHGEMEERLENRNRAIGQLGDMFDREIAGTEFDLANPGGKEEKAQPATSQTIQSSAAAYRDLNATLGNFYEQPKNDNAEMDELLERIASLESELESEKGKASAVDDQVALMEKSYELAAKYMGGQNGGKSEQAAEPATVQKGKKNTATPVRQVTRQVVSSLSQPMSNAEFVTTFSQERNRGFNTAVGTAEVSDRNTIPACVHGAQSVTDGQTVRLRLLEPMAVAGRTIPRNAVVVGTGKIQGERLDIGITSLEYDGTIIPVELAVYDTDGQPGIFIPNSMEMNAVREVAANMGGSLGSSINISTNAGAQLASDLGKGLIQGTSQYIAKKMRTVKVHLKAGYRVMLYQEKD</sequence>
<feature type="compositionally biased region" description="Basic and acidic residues" evidence="2">
    <location>
        <begin position="1"/>
        <end position="32"/>
    </location>
</feature>
<evidence type="ECO:0000313" key="6">
    <source>
        <dbReference type="Proteomes" id="UP000004019"/>
    </source>
</evidence>
<evidence type="ECO:0000256" key="1">
    <source>
        <dbReference type="SAM" id="Coils"/>
    </source>
</evidence>
<dbReference type="PATRIC" id="fig|997877.3.peg.4068"/>
<keyword evidence="3" id="KW-0472">Membrane</keyword>
<comment type="caution">
    <text evidence="5">The sequence shown here is derived from an EMBL/GenBank/DDBJ whole genome shotgun (WGS) entry which is preliminary data.</text>
</comment>
<dbReference type="InterPro" id="IPR055407">
    <property type="entry name" value="TraM_C"/>
</dbReference>
<feature type="region of interest" description="Disordered" evidence="2">
    <location>
        <begin position="1"/>
        <end position="35"/>
    </location>
</feature>
<keyword evidence="3" id="KW-0812">Transmembrane</keyword>
<keyword evidence="3" id="KW-1133">Transmembrane helix</keyword>
<proteinExistence type="predicted"/>
<dbReference type="HOGENOM" id="CLU_037847_1_0_10"/>
<gene>
    <name evidence="5" type="ORF">HMPREF1065_03859</name>
</gene>
<dbReference type="InterPro" id="IPR022187">
    <property type="entry name" value="Conjug_transposon_TraM"/>
</dbReference>